<dbReference type="EMBL" id="WUEK01000005">
    <property type="protein sequence ID" value="MXG89969.1"/>
    <property type="molecule type" value="Genomic_DNA"/>
</dbReference>
<dbReference type="Proteomes" id="UP000473325">
    <property type="component" value="Unassembled WGS sequence"/>
</dbReference>
<dbReference type="PANTHER" id="PTHR36836:SF1">
    <property type="entry name" value="COLANIC ACID BIOSYNTHESIS PROTEIN WCAK"/>
    <property type="match status" value="1"/>
</dbReference>
<dbReference type="InterPro" id="IPR007345">
    <property type="entry name" value="Polysacch_pyruvyl_Trfase"/>
</dbReference>
<dbReference type="Pfam" id="PF04230">
    <property type="entry name" value="PS_pyruv_trans"/>
    <property type="match status" value="1"/>
</dbReference>
<evidence type="ECO:0000259" key="1">
    <source>
        <dbReference type="Pfam" id="PF04230"/>
    </source>
</evidence>
<dbReference type="PANTHER" id="PTHR36836">
    <property type="entry name" value="COLANIC ACID BIOSYNTHESIS PROTEIN WCAK"/>
    <property type="match status" value="1"/>
</dbReference>
<evidence type="ECO:0000313" key="3">
    <source>
        <dbReference type="Proteomes" id="UP000473325"/>
    </source>
</evidence>
<protein>
    <recommendedName>
        <fullName evidence="1">Polysaccharide pyruvyl transferase domain-containing protein</fullName>
    </recommendedName>
</protein>
<proteinExistence type="predicted"/>
<name>A0A6L7EZW5_9ACTN</name>
<sequence>MTRVVYLGAVVSNGGDAAIMEAQIAALDRAYPGHVAVLHDNAPTVARRTFPRCEVLPPTGNVVNRPAGPGKHREAMRRLNRVRVRTAARLWRTAGERAARAMLTGDEAAQLSSMARAEVVAYTGGTSLIEKYSLKSKLFEIELSSLLGRPVVLLPQSVGPFGKAENKRLMRRLMKSVDLTLLRDERSLSHLRDIDADTSSVRVVPDIVFALAEPGDVDRLRQSGEVPSSGARIAISVRDCRLFYGGTEAERAAGQVRYEEAIAGLAEELCARGASVTFLSTCQGVPEYWTDDSEVAVSIVGRLPEGVRDQVTVDDSYHSVRDLKDSYGTFDLVVCTRLHASILALDAGTPVLPVAYEFKTHEVMKQLGLADVVVDIADISRDRLVQSLDTLTAELPSRRDALATALASMVAQTASTGSQVQAAVESHASR</sequence>
<dbReference type="AlphaFoldDB" id="A0A6L7EZW5"/>
<gene>
    <name evidence="2" type="ORF">GRQ65_10430</name>
</gene>
<accession>A0A6L7EZW5</accession>
<evidence type="ECO:0000313" key="2">
    <source>
        <dbReference type="EMBL" id="MXG89969.1"/>
    </source>
</evidence>
<feature type="domain" description="Polysaccharide pyruvyl transferase" evidence="1">
    <location>
        <begin position="13"/>
        <end position="356"/>
    </location>
</feature>
<organism evidence="2 3">
    <name type="scientific">Nocardioides flavescens</name>
    <dbReference type="NCBI Taxonomy" id="2691959"/>
    <lineage>
        <taxon>Bacteria</taxon>
        <taxon>Bacillati</taxon>
        <taxon>Actinomycetota</taxon>
        <taxon>Actinomycetes</taxon>
        <taxon>Propionibacteriales</taxon>
        <taxon>Nocardioidaceae</taxon>
        <taxon>Nocardioides</taxon>
    </lineage>
</organism>
<dbReference type="RefSeq" id="WP_160877882.1">
    <property type="nucleotide sequence ID" value="NZ_WUEK01000005.1"/>
</dbReference>
<comment type="caution">
    <text evidence="2">The sequence shown here is derived from an EMBL/GenBank/DDBJ whole genome shotgun (WGS) entry which is preliminary data.</text>
</comment>
<reference evidence="2 3" key="1">
    <citation type="submission" date="2019-12" db="EMBL/GenBank/DDBJ databases">
        <authorList>
            <person name="Kun Z."/>
        </authorList>
    </citation>
    <scope>NUCLEOTIDE SEQUENCE [LARGE SCALE GENOMIC DNA]</scope>
    <source>
        <strain evidence="2 3">YIM 123512</strain>
    </source>
</reference>
<keyword evidence="3" id="KW-1185">Reference proteome</keyword>